<dbReference type="GO" id="GO:0005789">
    <property type="term" value="C:endoplasmic reticulum membrane"/>
    <property type="evidence" value="ECO:0007669"/>
    <property type="project" value="UniProtKB-SubCell"/>
</dbReference>
<accession>A0A1B0ADX1</accession>
<comment type="function">
    <text evidence="1">Conjugation of reduced glutathione to a wide number of exogenous and endogenous hydrophobic electrophiles.</text>
</comment>
<evidence type="ECO:0000256" key="13">
    <source>
        <dbReference type="ARBA" id="ARBA00023136"/>
    </source>
</evidence>
<comment type="catalytic activity">
    <reaction evidence="16">
        <text>RX + glutathione = an S-substituted glutathione + a halide anion + H(+)</text>
        <dbReference type="Rhea" id="RHEA:16437"/>
        <dbReference type="ChEBI" id="CHEBI:15378"/>
        <dbReference type="ChEBI" id="CHEBI:16042"/>
        <dbReference type="ChEBI" id="CHEBI:17792"/>
        <dbReference type="ChEBI" id="CHEBI:57925"/>
        <dbReference type="ChEBI" id="CHEBI:90779"/>
        <dbReference type="EC" id="2.5.1.18"/>
    </reaction>
    <physiologicalReaction direction="left-to-right" evidence="16">
        <dbReference type="Rhea" id="RHEA:16438"/>
    </physiologicalReaction>
</comment>
<sequence>MNSKTDYTMPSPKTTTNFLTVENPIYINPEDLIFKDVEIKYNNPRIERARRAHRNDLENILPYFTMALLYICTDPNPSIACNLFRIGSIARIIHTLVYAFRPVPQPSRFIAFFIMYLITFYMAFDVGVHTLKHI</sequence>
<reference evidence="19" key="1">
    <citation type="submission" date="2014-03" db="EMBL/GenBank/DDBJ databases">
        <authorList>
            <person name="Aksoy S."/>
            <person name="Warren W."/>
            <person name="Wilson R.K."/>
        </authorList>
    </citation>
    <scope>NUCLEOTIDE SEQUENCE [LARGE SCALE GENOMIC DNA]</scope>
    <source>
        <strain evidence="19">IAEA</strain>
    </source>
</reference>
<evidence type="ECO:0000256" key="10">
    <source>
        <dbReference type="ARBA" id="ARBA00022989"/>
    </source>
</evidence>
<keyword evidence="9" id="KW-0256">Endoplasmic reticulum</keyword>
<evidence type="ECO:0000256" key="3">
    <source>
        <dbReference type="ARBA" id="ARBA00004477"/>
    </source>
</evidence>
<dbReference type="AlphaFoldDB" id="A0A1B0ADX1"/>
<dbReference type="InterPro" id="IPR001129">
    <property type="entry name" value="Membr-assoc_MAPEG"/>
</dbReference>
<protein>
    <recommendedName>
        <fullName evidence="15">Microsomal glutathione S-transferase 1</fullName>
        <ecNumber evidence="5">2.5.1.18</ecNumber>
    </recommendedName>
</protein>
<dbReference type="Proteomes" id="UP000092445">
    <property type="component" value="Unassembled WGS sequence"/>
</dbReference>
<evidence type="ECO:0000256" key="5">
    <source>
        <dbReference type="ARBA" id="ARBA00012452"/>
    </source>
</evidence>
<keyword evidence="19" id="KW-1185">Reference proteome</keyword>
<evidence type="ECO:0000256" key="11">
    <source>
        <dbReference type="ARBA" id="ARBA00022990"/>
    </source>
</evidence>
<dbReference type="InterPro" id="IPR023352">
    <property type="entry name" value="MAPEG-like_dom_sf"/>
</dbReference>
<comment type="similarity">
    <text evidence="4">Belongs to the MAPEG family.</text>
</comment>
<feature type="transmembrane region" description="Helical" evidence="17">
    <location>
        <begin position="109"/>
        <end position="128"/>
    </location>
</feature>
<organism evidence="18 19">
    <name type="scientific">Glossina pallidipes</name>
    <name type="common">Tsetse fly</name>
    <dbReference type="NCBI Taxonomy" id="7398"/>
    <lineage>
        <taxon>Eukaryota</taxon>
        <taxon>Metazoa</taxon>
        <taxon>Ecdysozoa</taxon>
        <taxon>Arthropoda</taxon>
        <taxon>Hexapoda</taxon>
        <taxon>Insecta</taxon>
        <taxon>Pterygota</taxon>
        <taxon>Neoptera</taxon>
        <taxon>Endopterygota</taxon>
        <taxon>Diptera</taxon>
        <taxon>Brachycera</taxon>
        <taxon>Muscomorpha</taxon>
        <taxon>Hippoboscoidea</taxon>
        <taxon>Glossinidae</taxon>
        <taxon>Glossina</taxon>
    </lineage>
</organism>
<dbReference type="PANTHER" id="PTHR10689:SF6">
    <property type="entry name" value="MICROSOMAL GLUTATHIONE S-TRANSFERASE 1"/>
    <property type="match status" value="1"/>
</dbReference>
<evidence type="ECO:0000256" key="9">
    <source>
        <dbReference type="ARBA" id="ARBA00022824"/>
    </source>
</evidence>
<dbReference type="Pfam" id="PF01124">
    <property type="entry name" value="MAPEG"/>
    <property type="match status" value="1"/>
</dbReference>
<dbReference type="EC" id="2.5.1.18" evidence="5"/>
<keyword evidence="6" id="KW-0808">Transferase</keyword>
<evidence type="ECO:0000256" key="7">
    <source>
        <dbReference type="ARBA" id="ARBA00022692"/>
    </source>
</evidence>
<dbReference type="Gene3D" id="1.20.120.550">
    <property type="entry name" value="Membrane associated eicosanoid/glutathione metabolism-like domain"/>
    <property type="match status" value="1"/>
</dbReference>
<dbReference type="STRING" id="7398.A0A1B0ADX1"/>
<dbReference type="GO" id="GO:0004364">
    <property type="term" value="F:glutathione transferase activity"/>
    <property type="evidence" value="ECO:0007669"/>
    <property type="project" value="UniProtKB-EC"/>
</dbReference>
<evidence type="ECO:0000256" key="4">
    <source>
        <dbReference type="ARBA" id="ARBA00010459"/>
    </source>
</evidence>
<keyword evidence="13 17" id="KW-0472">Membrane</keyword>
<proteinExistence type="inferred from homology"/>
<evidence type="ECO:0000313" key="18">
    <source>
        <dbReference type="EnsemblMetazoa" id="GPAI042585-PA"/>
    </source>
</evidence>
<dbReference type="SUPFAM" id="SSF161084">
    <property type="entry name" value="MAPEG domain-like"/>
    <property type="match status" value="1"/>
</dbReference>
<comment type="subcellular location">
    <subcellularLocation>
        <location evidence="3">Endoplasmic reticulum membrane</location>
        <topology evidence="3">Multi-pass membrane protein</topology>
    </subcellularLocation>
    <subcellularLocation>
        <location evidence="2">Mitochondrion outer membrane</location>
    </subcellularLocation>
</comment>
<reference evidence="18" key="2">
    <citation type="submission" date="2020-05" db="UniProtKB">
        <authorList>
            <consortium name="EnsemblMetazoa"/>
        </authorList>
    </citation>
    <scope>IDENTIFICATION</scope>
    <source>
        <strain evidence="18">IAEA</strain>
    </source>
</reference>
<keyword evidence="11" id="KW-0007">Acetylation</keyword>
<dbReference type="EnsemblMetazoa" id="GPAI042585-RA">
    <property type="protein sequence ID" value="GPAI042585-PA"/>
    <property type="gene ID" value="GPAI042585"/>
</dbReference>
<name>A0A1B0ADX1_GLOPL</name>
<keyword evidence="12" id="KW-0496">Mitochondrion</keyword>
<evidence type="ECO:0000256" key="14">
    <source>
        <dbReference type="ARBA" id="ARBA00038540"/>
    </source>
</evidence>
<evidence type="ECO:0000256" key="16">
    <source>
        <dbReference type="ARBA" id="ARBA00049385"/>
    </source>
</evidence>
<evidence type="ECO:0000313" key="19">
    <source>
        <dbReference type="Proteomes" id="UP000092445"/>
    </source>
</evidence>
<evidence type="ECO:0000256" key="15">
    <source>
        <dbReference type="ARBA" id="ARBA00039397"/>
    </source>
</evidence>
<evidence type="ECO:0000256" key="1">
    <source>
        <dbReference type="ARBA" id="ARBA00003701"/>
    </source>
</evidence>
<evidence type="ECO:0000256" key="17">
    <source>
        <dbReference type="SAM" id="Phobius"/>
    </source>
</evidence>
<keyword evidence="10 17" id="KW-1133">Transmembrane helix</keyword>
<keyword evidence="7 17" id="KW-0812">Transmembrane</keyword>
<dbReference type="VEuPathDB" id="VectorBase:GPAI042585"/>
<comment type="subunit">
    <text evidence="14">Homotrimer; The trimer binds only one molecule of glutathione.</text>
</comment>
<evidence type="ECO:0000256" key="8">
    <source>
        <dbReference type="ARBA" id="ARBA00022787"/>
    </source>
</evidence>
<evidence type="ECO:0000256" key="12">
    <source>
        <dbReference type="ARBA" id="ARBA00023128"/>
    </source>
</evidence>
<evidence type="ECO:0000256" key="6">
    <source>
        <dbReference type="ARBA" id="ARBA00022679"/>
    </source>
</evidence>
<keyword evidence="8" id="KW-1000">Mitochondrion outer membrane</keyword>
<dbReference type="InterPro" id="IPR040162">
    <property type="entry name" value="MGST1-like"/>
</dbReference>
<dbReference type="PANTHER" id="PTHR10689">
    <property type="entry name" value="MICROSOMAL GLUTATHIONE S-TRANSFERASE 1"/>
    <property type="match status" value="1"/>
</dbReference>
<dbReference type="GO" id="GO:0005741">
    <property type="term" value="C:mitochondrial outer membrane"/>
    <property type="evidence" value="ECO:0007669"/>
    <property type="project" value="UniProtKB-SubCell"/>
</dbReference>
<evidence type="ECO:0000256" key="2">
    <source>
        <dbReference type="ARBA" id="ARBA00004294"/>
    </source>
</evidence>